<proteinExistence type="predicted"/>
<dbReference type="Proteomes" id="UP000008549">
    <property type="component" value="Unassembled WGS sequence"/>
</dbReference>
<accession>B6IKN4</accession>
<reference evidence="1 2" key="1">
    <citation type="journal article" date="2003" name="PLoS Biol.">
        <title>The genome sequence of Caenorhabditis briggsae: a platform for comparative genomics.</title>
        <authorList>
            <person name="Stein L.D."/>
            <person name="Bao Z."/>
            <person name="Blasiar D."/>
            <person name="Blumenthal T."/>
            <person name="Brent M.R."/>
            <person name="Chen N."/>
            <person name="Chinwalla A."/>
            <person name="Clarke L."/>
            <person name="Clee C."/>
            <person name="Coghlan A."/>
            <person name="Coulson A."/>
            <person name="D'Eustachio P."/>
            <person name="Fitch D.H."/>
            <person name="Fulton L.A."/>
            <person name="Fulton R.E."/>
            <person name="Griffiths-Jones S."/>
            <person name="Harris T.W."/>
            <person name="Hillier L.W."/>
            <person name="Kamath R."/>
            <person name="Kuwabara P.E."/>
            <person name="Mardis E.R."/>
            <person name="Marra M.A."/>
            <person name="Miner T.L."/>
            <person name="Minx P."/>
            <person name="Mullikin J.C."/>
            <person name="Plumb R.W."/>
            <person name="Rogers J."/>
            <person name="Schein J.E."/>
            <person name="Sohrmann M."/>
            <person name="Spieth J."/>
            <person name="Stajich J.E."/>
            <person name="Wei C."/>
            <person name="Willey D."/>
            <person name="Wilson R.K."/>
            <person name="Durbin R."/>
            <person name="Waterston R.H."/>
        </authorList>
    </citation>
    <scope>NUCLEOTIDE SEQUENCE [LARGE SCALE GENOMIC DNA]</scope>
    <source>
        <strain evidence="1 2">AF16</strain>
    </source>
</reference>
<dbReference type="AlphaFoldDB" id="B6IKN4"/>
<name>B6IKN4_CAEBR</name>
<dbReference type="RefSeq" id="XP_045100023.1">
    <property type="nucleotide sequence ID" value="XM_045239259.1"/>
</dbReference>
<dbReference type="EMBL" id="HE600959">
    <property type="protein sequence ID" value="CAS00464.1"/>
    <property type="molecule type" value="Genomic_DNA"/>
</dbReference>
<protein>
    <submittedName>
        <fullName evidence="1">Protein CBG27571</fullName>
    </submittedName>
</protein>
<evidence type="ECO:0000313" key="2">
    <source>
        <dbReference type="Proteomes" id="UP000008549"/>
    </source>
</evidence>
<dbReference type="InParanoid" id="B6IKN4"/>
<reference evidence="1 2" key="2">
    <citation type="journal article" date="2011" name="PLoS Genet.">
        <title>Caenorhabditis briggsae recombinant inbred line genotypes reveal inter-strain incompatibility and the evolution of recombination.</title>
        <authorList>
            <person name="Ross J.A."/>
            <person name="Koboldt D.C."/>
            <person name="Staisch J.E."/>
            <person name="Chamberlin H.M."/>
            <person name="Gupta B.P."/>
            <person name="Miller R.D."/>
            <person name="Baird S.E."/>
            <person name="Haag E.S."/>
        </authorList>
    </citation>
    <scope>NUCLEOTIDE SEQUENCE [LARGE SCALE GENOMIC DNA]</scope>
    <source>
        <strain evidence="1 2">AF16</strain>
    </source>
</reference>
<organism evidence="1 2">
    <name type="scientific">Caenorhabditis briggsae</name>
    <dbReference type="NCBI Taxonomy" id="6238"/>
    <lineage>
        <taxon>Eukaryota</taxon>
        <taxon>Metazoa</taxon>
        <taxon>Ecdysozoa</taxon>
        <taxon>Nematoda</taxon>
        <taxon>Chromadorea</taxon>
        <taxon>Rhabditida</taxon>
        <taxon>Rhabditina</taxon>
        <taxon>Rhabditomorpha</taxon>
        <taxon>Rhabditoidea</taxon>
        <taxon>Rhabditidae</taxon>
        <taxon>Peloderinae</taxon>
        <taxon>Caenorhabditis</taxon>
    </lineage>
</organism>
<dbReference type="KEGG" id="cbr:CBG_27571"/>
<dbReference type="CTD" id="68919021"/>
<evidence type="ECO:0000313" key="1">
    <source>
        <dbReference type="EMBL" id="CAS00464.1"/>
    </source>
</evidence>
<dbReference type="GeneID" id="68919021"/>
<sequence length="88" mass="9998">MFIIQRPVCDGGRSIVVAASDYFTSFSSLQVPWERVPWQHVLKDNNNCATLRCMWQGIGKQCKSPKHTCCANKITMKLCICMHTLSSF</sequence>
<gene>
    <name evidence="1" type="ORF">CBG27571</name>
    <name evidence="1" type="ORF">CBG_27571</name>
</gene>
<dbReference type="HOGENOM" id="CLU_2471095_0_0_1"/>
<keyword evidence="2" id="KW-1185">Reference proteome</keyword>